<gene>
    <name evidence="1" type="ORF">GH811_00805</name>
</gene>
<proteinExistence type="predicted"/>
<dbReference type="RefSeq" id="WP_169727691.1">
    <property type="nucleotide sequence ID" value="NZ_WJBE01000001.1"/>
</dbReference>
<protein>
    <recommendedName>
        <fullName evidence="3">FeS cluster biogenesis domain-containing protein</fullName>
    </recommendedName>
</protein>
<reference evidence="1 2" key="1">
    <citation type="journal article" date="2020" name="mSystems">
        <title>Defining Genomic and Predicted Metabolic Features of the Acetobacterium Genus.</title>
        <authorList>
            <person name="Ross D.E."/>
            <person name="Marshall C.W."/>
            <person name="Gulliver D."/>
            <person name="May H.D."/>
            <person name="Norman R.S."/>
        </authorList>
    </citation>
    <scope>NUCLEOTIDE SEQUENCE [LARGE SCALE GENOMIC DNA]</scope>
    <source>
        <strain evidence="1 2">DSM 4132</strain>
    </source>
</reference>
<comment type="caution">
    <text evidence="1">The sequence shown here is derived from an EMBL/GenBank/DDBJ whole genome shotgun (WGS) entry which is preliminary data.</text>
</comment>
<keyword evidence="2" id="KW-1185">Reference proteome</keyword>
<dbReference type="InterPro" id="IPR049744">
    <property type="entry name" value="CC/Se_fam"/>
</dbReference>
<name>A0ABR6YSI2_9FIRM</name>
<evidence type="ECO:0000313" key="2">
    <source>
        <dbReference type="Proteomes" id="UP000622405"/>
    </source>
</evidence>
<accession>A0ABR6YSI2</accession>
<organism evidence="1 2">
    <name type="scientific">Acetobacterium malicum</name>
    <dbReference type="NCBI Taxonomy" id="52692"/>
    <lineage>
        <taxon>Bacteria</taxon>
        <taxon>Bacillati</taxon>
        <taxon>Bacillota</taxon>
        <taxon>Clostridia</taxon>
        <taxon>Eubacteriales</taxon>
        <taxon>Eubacteriaceae</taxon>
        <taxon>Acetobacterium</taxon>
    </lineage>
</organism>
<dbReference type="Proteomes" id="UP000622405">
    <property type="component" value="Unassembled WGS sequence"/>
</dbReference>
<evidence type="ECO:0000313" key="1">
    <source>
        <dbReference type="EMBL" id="MBC3898153.1"/>
    </source>
</evidence>
<evidence type="ECO:0008006" key="3">
    <source>
        <dbReference type="Google" id="ProtNLM"/>
    </source>
</evidence>
<dbReference type="NCBIfam" id="NF041239">
    <property type="entry name" value="Moor_selen_rel"/>
    <property type="match status" value="1"/>
</dbReference>
<dbReference type="EMBL" id="WJBE01000001">
    <property type="protein sequence ID" value="MBC3898153.1"/>
    <property type="molecule type" value="Genomic_DNA"/>
</dbReference>
<sequence length="104" mass="11759">MMDRSFKVKIDNTVLDYMRKKRKSNLTLTISSTGGGCCPTFEVSEVSLVKPDRLDAFDIFQQNDVTLYISKNARVIATTLHFMLKKNLIGATIQVEGLSLKKRD</sequence>